<protein>
    <submittedName>
        <fullName evidence="1">Uncharacterized protein</fullName>
    </submittedName>
</protein>
<keyword evidence="2" id="KW-1185">Reference proteome</keyword>
<evidence type="ECO:0000313" key="2">
    <source>
        <dbReference type="Proteomes" id="UP000008281"/>
    </source>
</evidence>
<dbReference type="InParanoid" id="E3NTD0"/>
<organism evidence="2">
    <name type="scientific">Caenorhabditis remanei</name>
    <name type="common">Caenorhabditis vulgaris</name>
    <dbReference type="NCBI Taxonomy" id="31234"/>
    <lineage>
        <taxon>Eukaryota</taxon>
        <taxon>Metazoa</taxon>
        <taxon>Ecdysozoa</taxon>
        <taxon>Nematoda</taxon>
        <taxon>Chromadorea</taxon>
        <taxon>Rhabditida</taxon>
        <taxon>Rhabditina</taxon>
        <taxon>Rhabditomorpha</taxon>
        <taxon>Rhabditoidea</taxon>
        <taxon>Rhabditidae</taxon>
        <taxon>Peloderinae</taxon>
        <taxon>Caenorhabditis</taxon>
    </lineage>
</organism>
<name>E3NTD0_CAERE</name>
<dbReference type="HOGENOM" id="CLU_3336098_0_0_1"/>
<dbReference type="AlphaFoldDB" id="E3NTD0"/>
<evidence type="ECO:0000313" key="1">
    <source>
        <dbReference type="EMBL" id="EFO91883.1"/>
    </source>
</evidence>
<proteinExistence type="predicted"/>
<gene>
    <name evidence="1" type="ORF">CRE_31625</name>
</gene>
<dbReference type="EMBL" id="DS270165">
    <property type="protein sequence ID" value="EFO91883.1"/>
    <property type="molecule type" value="Genomic_DNA"/>
</dbReference>
<reference evidence="1" key="1">
    <citation type="submission" date="2007-07" db="EMBL/GenBank/DDBJ databases">
        <title>PCAP assembly of the Caenorhabditis remanei genome.</title>
        <authorList>
            <consortium name="The Caenorhabditis remanei Sequencing Consortium"/>
            <person name="Wilson R.K."/>
        </authorList>
    </citation>
    <scope>NUCLEOTIDE SEQUENCE [LARGE SCALE GENOMIC DNA]</scope>
    <source>
        <strain evidence="1">PB4641</strain>
    </source>
</reference>
<accession>E3NTD0</accession>
<sequence length="38" mass="4613">MSSLWSQFKLIRLTAYMRDMRVTSGDMSVDREWIEFLL</sequence>
<dbReference type="Proteomes" id="UP000008281">
    <property type="component" value="Unassembled WGS sequence"/>
</dbReference>